<dbReference type="InterPro" id="IPR013229">
    <property type="entry name" value="PEGA"/>
</dbReference>
<proteinExistence type="predicted"/>
<protein>
    <recommendedName>
        <fullName evidence="1">SH3b domain-containing protein</fullName>
    </recommendedName>
</protein>
<dbReference type="PANTHER" id="PTHR36194">
    <property type="entry name" value="S-LAYER-LIKE PROTEIN"/>
    <property type="match status" value="1"/>
</dbReference>
<gene>
    <name evidence="2" type="ORF">A3F00_03430</name>
</gene>
<dbReference type="InterPro" id="IPR003646">
    <property type="entry name" value="SH3-like_bac-type"/>
</dbReference>
<dbReference type="InterPro" id="IPR036028">
    <property type="entry name" value="SH3-like_dom_sf"/>
</dbReference>
<evidence type="ECO:0000313" key="3">
    <source>
        <dbReference type="Proteomes" id="UP000176527"/>
    </source>
</evidence>
<evidence type="ECO:0000313" key="2">
    <source>
        <dbReference type="EMBL" id="OGE38693.1"/>
    </source>
</evidence>
<dbReference type="Pfam" id="PF08239">
    <property type="entry name" value="SH3_3"/>
    <property type="match status" value="1"/>
</dbReference>
<dbReference type="Gene3D" id="2.30.30.40">
    <property type="entry name" value="SH3 Domains"/>
    <property type="match status" value="1"/>
</dbReference>
<organism evidence="2 3">
    <name type="scientific">Candidatus Daviesbacteria bacterium RIFCSPHIGHO2_12_FULL_37_11</name>
    <dbReference type="NCBI Taxonomy" id="1797777"/>
    <lineage>
        <taxon>Bacteria</taxon>
        <taxon>Candidatus Daviesiibacteriota</taxon>
    </lineage>
</organism>
<comment type="caution">
    <text evidence="2">The sequence shown here is derived from an EMBL/GenBank/DDBJ whole genome shotgun (WGS) entry which is preliminary data.</text>
</comment>
<dbReference type="AlphaFoldDB" id="A0A1F5KCM6"/>
<dbReference type="SMART" id="SM00287">
    <property type="entry name" value="SH3b"/>
    <property type="match status" value="1"/>
</dbReference>
<dbReference type="Pfam" id="PF08308">
    <property type="entry name" value="PEGA"/>
    <property type="match status" value="2"/>
</dbReference>
<reference evidence="2 3" key="1">
    <citation type="journal article" date="2016" name="Nat. Commun.">
        <title>Thousands of microbial genomes shed light on interconnected biogeochemical processes in an aquifer system.</title>
        <authorList>
            <person name="Anantharaman K."/>
            <person name="Brown C.T."/>
            <person name="Hug L.A."/>
            <person name="Sharon I."/>
            <person name="Castelle C.J."/>
            <person name="Probst A.J."/>
            <person name="Thomas B.C."/>
            <person name="Singh A."/>
            <person name="Wilkins M.J."/>
            <person name="Karaoz U."/>
            <person name="Brodie E.L."/>
            <person name="Williams K.H."/>
            <person name="Hubbard S.S."/>
            <person name="Banfield J.F."/>
        </authorList>
    </citation>
    <scope>NUCLEOTIDE SEQUENCE [LARGE SCALE GENOMIC DNA]</scope>
</reference>
<name>A0A1F5KCM6_9BACT</name>
<dbReference type="PROSITE" id="PS51781">
    <property type="entry name" value="SH3B"/>
    <property type="match status" value="1"/>
</dbReference>
<dbReference type="PANTHER" id="PTHR36194:SF1">
    <property type="entry name" value="S-LAYER-LIKE PROTEIN"/>
    <property type="match status" value="1"/>
</dbReference>
<evidence type="ECO:0000259" key="1">
    <source>
        <dbReference type="PROSITE" id="PS51781"/>
    </source>
</evidence>
<accession>A0A1F5KCM6</accession>
<dbReference type="EMBL" id="MFDE01000014">
    <property type="protein sequence ID" value="OGE38693.1"/>
    <property type="molecule type" value="Genomic_DNA"/>
</dbReference>
<dbReference type="SUPFAM" id="SSF50044">
    <property type="entry name" value="SH3-domain"/>
    <property type="match status" value="1"/>
</dbReference>
<dbReference type="Proteomes" id="UP000176527">
    <property type="component" value="Unassembled WGS sequence"/>
</dbReference>
<feature type="domain" description="SH3b" evidence="1">
    <location>
        <begin position="200"/>
        <end position="265"/>
    </location>
</feature>
<sequence length="266" mass="28835">MKKIAFFTLFLLSVFILTLRFSSVTAKFLSDKQKAGIKIISTPENAEVYMDGVISGTTPFSDEDLKPGIVSVKLKTGSVSWVRDVKLNNGTVTIINRELAEDEASSSGEILTLNKGGGVNIISDPEGADIEIDGKVHGKTPSFVDAGAGEHTFVLSRSGFLKRSIKAMVPVGFTLGLNVDLAETELDLSNIAAPSITITEKLKVLSTPTGFLRVRDKPNLTGKEIVRLLTGDEIILLENLNSWMKVRLSDGKEGYVSSEYVEKIIQ</sequence>